<dbReference type="EMBL" id="DSRD01000684">
    <property type="protein sequence ID" value="HGW94804.1"/>
    <property type="molecule type" value="Genomic_DNA"/>
</dbReference>
<reference evidence="2" key="1">
    <citation type="journal article" date="2020" name="mSystems">
        <title>Genome- and Community-Level Interaction Insights into Carbon Utilization and Element Cycling Functions of Hydrothermarchaeota in Hydrothermal Sediment.</title>
        <authorList>
            <person name="Zhou Z."/>
            <person name="Liu Y."/>
            <person name="Xu W."/>
            <person name="Pan J."/>
            <person name="Luo Z.H."/>
            <person name="Li M."/>
        </authorList>
    </citation>
    <scope>NUCLEOTIDE SEQUENCE [LARGE SCALE GENOMIC DNA]</scope>
    <source>
        <strain evidence="2">SpSt-402</strain>
    </source>
</reference>
<comment type="caution">
    <text evidence="2">The sequence shown here is derived from an EMBL/GenBank/DDBJ whole genome shotgun (WGS) entry which is preliminary data.</text>
</comment>
<proteinExistence type="predicted"/>
<sequence length="266" mass="29552">MLIVSLLIKPYGFAKAFVTHTPFPVQGLDFSQERILSNADHANSNLLRNYEQIGVFDPILNKEFAVLIAENFKVIMGLLHNQVSPDIILTARQIDVLRLIGVTSIYKYNVEARTNITRLSPEFMRVNDPLPKVLLLNSTQAIDAACDQRDYTRAIAEIQAATISKPVSFRKGVNDLFFELDRTGQGTLVSLQAFSPGWQLNGAAASKFCRAFNAWQGEFQAGTVYKLTYIPPGLRMSYGVALVGILLMLMAVGLSHQRLLKSEKSS</sequence>
<keyword evidence="1" id="KW-1133">Transmembrane helix</keyword>
<evidence type="ECO:0000313" key="2">
    <source>
        <dbReference type="EMBL" id="HGW94804.1"/>
    </source>
</evidence>
<keyword evidence="1" id="KW-0812">Transmembrane</keyword>
<name>A0A832M411_9CYAN</name>
<keyword evidence="1" id="KW-0472">Membrane</keyword>
<accession>A0A832M411</accession>
<organism evidence="2">
    <name type="scientific">Oscillatoriales cyanobacterium SpSt-402</name>
    <dbReference type="NCBI Taxonomy" id="2282168"/>
    <lineage>
        <taxon>Bacteria</taxon>
        <taxon>Bacillati</taxon>
        <taxon>Cyanobacteriota</taxon>
        <taxon>Cyanophyceae</taxon>
        <taxon>Oscillatoriophycideae</taxon>
        <taxon>Oscillatoriales</taxon>
    </lineage>
</organism>
<feature type="transmembrane region" description="Helical" evidence="1">
    <location>
        <begin position="236"/>
        <end position="254"/>
    </location>
</feature>
<protein>
    <submittedName>
        <fullName evidence="2">Uncharacterized protein</fullName>
    </submittedName>
</protein>
<dbReference type="AlphaFoldDB" id="A0A832M411"/>
<gene>
    <name evidence="2" type="ORF">ENR47_11055</name>
</gene>
<evidence type="ECO:0000256" key="1">
    <source>
        <dbReference type="SAM" id="Phobius"/>
    </source>
</evidence>